<name>A0A7S1TI77_9RHOD</name>
<evidence type="ECO:0000259" key="1">
    <source>
        <dbReference type="Pfam" id="PF00171"/>
    </source>
</evidence>
<dbReference type="Gene3D" id="3.40.309.10">
    <property type="entry name" value="Aldehyde Dehydrogenase, Chain A, domain 2"/>
    <property type="match status" value="1"/>
</dbReference>
<dbReference type="AlphaFoldDB" id="A0A7S1TI77"/>
<dbReference type="SUPFAM" id="SSF53720">
    <property type="entry name" value="ALDH-like"/>
    <property type="match status" value="1"/>
</dbReference>
<proteinExistence type="predicted"/>
<dbReference type="PANTHER" id="PTHR11699">
    <property type="entry name" value="ALDEHYDE DEHYDROGENASE-RELATED"/>
    <property type="match status" value="1"/>
</dbReference>
<evidence type="ECO:0000313" key="2">
    <source>
        <dbReference type="EMBL" id="CAD9237608.1"/>
    </source>
</evidence>
<dbReference type="InterPro" id="IPR015590">
    <property type="entry name" value="Aldehyde_DH_dom"/>
</dbReference>
<reference evidence="2" key="1">
    <citation type="submission" date="2021-01" db="EMBL/GenBank/DDBJ databases">
        <authorList>
            <person name="Corre E."/>
            <person name="Pelletier E."/>
            <person name="Niang G."/>
            <person name="Scheremetjew M."/>
            <person name="Finn R."/>
            <person name="Kale V."/>
            <person name="Holt S."/>
            <person name="Cochrane G."/>
            <person name="Meng A."/>
            <person name="Brown T."/>
            <person name="Cohen L."/>
        </authorList>
    </citation>
    <scope>NUCLEOTIDE SEQUENCE</scope>
    <source>
        <strain evidence="2">SAG 36.94</strain>
    </source>
</reference>
<organism evidence="2">
    <name type="scientific">Compsopogon caeruleus</name>
    <dbReference type="NCBI Taxonomy" id="31354"/>
    <lineage>
        <taxon>Eukaryota</taxon>
        <taxon>Rhodophyta</taxon>
        <taxon>Compsopogonophyceae</taxon>
        <taxon>Compsopogonales</taxon>
        <taxon>Compsopogonaceae</taxon>
        <taxon>Compsopogon</taxon>
    </lineage>
</organism>
<dbReference type="GO" id="GO:0016620">
    <property type="term" value="F:oxidoreductase activity, acting on the aldehyde or oxo group of donors, NAD or NADP as acceptor"/>
    <property type="evidence" value="ECO:0007669"/>
    <property type="project" value="InterPro"/>
</dbReference>
<dbReference type="InterPro" id="IPR016163">
    <property type="entry name" value="Ald_DH_C"/>
</dbReference>
<dbReference type="Pfam" id="PF00171">
    <property type="entry name" value="Aldedh"/>
    <property type="match status" value="1"/>
</dbReference>
<gene>
    <name evidence="2" type="ORF">CCAE0312_LOCUS9707</name>
</gene>
<dbReference type="EMBL" id="HBGH01017539">
    <property type="protein sequence ID" value="CAD9237608.1"/>
    <property type="molecule type" value="Transcribed_RNA"/>
</dbReference>
<dbReference type="InterPro" id="IPR016161">
    <property type="entry name" value="Ald_DH/histidinol_DH"/>
</dbReference>
<feature type="domain" description="Aldehyde dehydrogenase" evidence="1">
    <location>
        <begin position="1"/>
        <end position="89"/>
    </location>
</feature>
<protein>
    <recommendedName>
        <fullName evidence="1">Aldehyde dehydrogenase domain-containing protein</fullName>
    </recommendedName>
</protein>
<accession>A0A7S1TI77</accession>
<sequence>MTIFTYRDEQDLLRQVNCCPFALGSSIYSRNVEQALCLSRQVNAGMCNINDFGINYLCQSLPFGGMKDSGYDRFAGPEGLRGCCHVKSVTIDRFRWIGTTIPRPLAYPIAENGWAFFQELVALFYGSGLLSKVDNVRNLTLMTILRKWKPRAVGGGWI</sequence>